<dbReference type="Gene3D" id="3.10.450.50">
    <property type="match status" value="1"/>
</dbReference>
<name>A0A1C6U747_9ACTN</name>
<keyword evidence="2" id="KW-1185">Reference proteome</keyword>
<accession>A0A1C6U747</accession>
<dbReference type="STRING" id="47854.GA0070603_0857"/>
<dbReference type="AlphaFoldDB" id="A0A1C6U747"/>
<dbReference type="RefSeq" id="WP_091307416.1">
    <property type="nucleotide sequence ID" value="NZ_FMIB01000002.1"/>
</dbReference>
<dbReference type="InterPro" id="IPR009959">
    <property type="entry name" value="Cyclase_SnoaL-like"/>
</dbReference>
<dbReference type="OrthoDB" id="9182871at2"/>
<dbReference type="Pfam" id="PF07366">
    <property type="entry name" value="SnoaL"/>
    <property type="match status" value="1"/>
</dbReference>
<dbReference type="InterPro" id="IPR032710">
    <property type="entry name" value="NTF2-like_dom_sf"/>
</dbReference>
<evidence type="ECO:0000313" key="2">
    <source>
        <dbReference type="Proteomes" id="UP000198605"/>
    </source>
</evidence>
<sequence>MSHDPVSVVRDFLRVVRSGADPRQADRLMATTVIAHQVQAEDPATITRTPREYAEHVEEMLAAYGPFRLEIDELFGSGDKVYARWTQNGVHVGNVDDIAPTGRPVTQVTSCVYRVADGRIAEYWIQIDRWGLRAQLAA</sequence>
<dbReference type="GeneID" id="43277532"/>
<proteinExistence type="predicted"/>
<dbReference type="EMBL" id="FMIB01000002">
    <property type="protein sequence ID" value="SCL49842.1"/>
    <property type="molecule type" value="Genomic_DNA"/>
</dbReference>
<dbReference type="SUPFAM" id="SSF54427">
    <property type="entry name" value="NTF2-like"/>
    <property type="match status" value="1"/>
</dbReference>
<dbReference type="GO" id="GO:0030638">
    <property type="term" value="P:polyketide metabolic process"/>
    <property type="evidence" value="ECO:0007669"/>
    <property type="project" value="InterPro"/>
</dbReference>
<dbReference type="Proteomes" id="UP000198605">
    <property type="component" value="Unassembled WGS sequence"/>
</dbReference>
<gene>
    <name evidence="1" type="ORF">GA0070603_0857</name>
</gene>
<reference evidence="2" key="1">
    <citation type="submission" date="2016-06" db="EMBL/GenBank/DDBJ databases">
        <authorList>
            <person name="Varghese N."/>
            <person name="Submissions Spin"/>
        </authorList>
    </citation>
    <scope>NUCLEOTIDE SEQUENCE [LARGE SCALE GENOMIC DNA]</scope>
    <source>
        <strain evidence="2">DSM 44151</strain>
    </source>
</reference>
<organism evidence="1 2">
    <name type="scientific">Micromonospora chersina</name>
    <dbReference type="NCBI Taxonomy" id="47854"/>
    <lineage>
        <taxon>Bacteria</taxon>
        <taxon>Bacillati</taxon>
        <taxon>Actinomycetota</taxon>
        <taxon>Actinomycetes</taxon>
        <taxon>Micromonosporales</taxon>
        <taxon>Micromonosporaceae</taxon>
        <taxon>Micromonospora</taxon>
    </lineage>
</organism>
<evidence type="ECO:0000313" key="1">
    <source>
        <dbReference type="EMBL" id="SCL49842.1"/>
    </source>
</evidence>
<protein>
    <submittedName>
        <fullName evidence="1">SnoaL-like polyketide cyclase</fullName>
    </submittedName>
</protein>